<feature type="transmembrane region" description="Helical" evidence="1">
    <location>
        <begin position="6"/>
        <end position="23"/>
    </location>
</feature>
<keyword evidence="1" id="KW-0472">Membrane</keyword>
<sequence>MSVGTLIAVGLVLVLFWFTLAVIRRGRIADLEHSYRLACKRGDIARADKVEAELRDIRASRRESGRGSGR</sequence>
<dbReference type="EMBL" id="CP086322">
    <property type="protein sequence ID" value="UQA91317.1"/>
    <property type="molecule type" value="Genomic_DNA"/>
</dbReference>
<keyword evidence="1" id="KW-1133">Transmembrane helix</keyword>
<keyword evidence="1" id="KW-0812">Transmembrane</keyword>
<name>A0ABY4M0N9_9ACTN</name>
<evidence type="ECO:0000256" key="1">
    <source>
        <dbReference type="SAM" id="Phobius"/>
    </source>
</evidence>
<keyword evidence="3" id="KW-1185">Reference proteome</keyword>
<organism evidence="2 3">
    <name type="scientific">Streptomyces halobius</name>
    <dbReference type="NCBI Taxonomy" id="2879846"/>
    <lineage>
        <taxon>Bacteria</taxon>
        <taxon>Bacillati</taxon>
        <taxon>Actinomycetota</taxon>
        <taxon>Actinomycetes</taxon>
        <taxon>Kitasatosporales</taxon>
        <taxon>Streptomycetaceae</taxon>
        <taxon>Streptomyces</taxon>
    </lineage>
</organism>
<protein>
    <submittedName>
        <fullName evidence="2">Uncharacterized protein</fullName>
    </submittedName>
</protein>
<proteinExistence type="predicted"/>
<reference evidence="2" key="1">
    <citation type="submission" date="2021-10" db="EMBL/GenBank/DDBJ databases">
        <title>Streptomyces nigrumlapis sp.nov.,an antimicrobial producing actinobacterium isolated from Black Gobi rocks.</title>
        <authorList>
            <person name="Wen Y."/>
            <person name="Zhang W."/>
            <person name="Liu X.G."/>
        </authorList>
    </citation>
    <scope>NUCLEOTIDE SEQUENCE</scope>
    <source>
        <strain evidence="2">ST13-2-2</strain>
    </source>
</reference>
<gene>
    <name evidence="2" type="ORF">K9S39_04970</name>
</gene>
<evidence type="ECO:0000313" key="2">
    <source>
        <dbReference type="EMBL" id="UQA91317.1"/>
    </source>
</evidence>
<evidence type="ECO:0000313" key="3">
    <source>
        <dbReference type="Proteomes" id="UP000830115"/>
    </source>
</evidence>
<dbReference type="RefSeq" id="WP_248862146.1">
    <property type="nucleotide sequence ID" value="NZ_CP086322.1"/>
</dbReference>
<accession>A0ABY4M0N9</accession>
<dbReference type="Proteomes" id="UP000830115">
    <property type="component" value="Chromosome"/>
</dbReference>